<feature type="transmembrane region" description="Helical" evidence="1">
    <location>
        <begin position="46"/>
        <end position="65"/>
    </location>
</feature>
<evidence type="ECO:0000256" key="1">
    <source>
        <dbReference type="SAM" id="Phobius"/>
    </source>
</evidence>
<dbReference type="NCBIfam" id="TIGR04086">
    <property type="entry name" value="TIGR04086_membr"/>
    <property type="match status" value="1"/>
</dbReference>
<feature type="transmembrane region" description="Helical" evidence="1">
    <location>
        <begin position="12"/>
        <end position="34"/>
    </location>
</feature>
<keyword evidence="1" id="KW-1133">Transmembrane helix</keyword>
<name>A0A1M5XVP2_9FIRM</name>
<organism evidence="2 3">
    <name type="scientific">Sporanaerobacter acetigenes DSM 13106</name>
    <dbReference type="NCBI Taxonomy" id="1123281"/>
    <lineage>
        <taxon>Bacteria</taxon>
        <taxon>Bacillati</taxon>
        <taxon>Bacillota</taxon>
        <taxon>Tissierellia</taxon>
        <taxon>Tissierellales</taxon>
        <taxon>Sporanaerobacteraceae</taxon>
        <taxon>Sporanaerobacter</taxon>
    </lineage>
</organism>
<reference evidence="2 3" key="1">
    <citation type="submission" date="2016-11" db="EMBL/GenBank/DDBJ databases">
        <authorList>
            <person name="Jaros S."/>
            <person name="Januszkiewicz K."/>
            <person name="Wedrychowicz H."/>
        </authorList>
    </citation>
    <scope>NUCLEOTIDE SEQUENCE [LARGE SCALE GENOMIC DNA]</scope>
    <source>
        <strain evidence="2 3">DSM 13106</strain>
    </source>
</reference>
<dbReference type="STRING" id="1123281.SAMN02745180_01822"/>
<dbReference type="OrthoDB" id="1708216at2"/>
<keyword evidence="1" id="KW-0472">Membrane</keyword>
<sequence length="125" mass="13949">MEIKKTDYIRYILKGLAVSYIITFAMILIISLLLTYTSLKESTIPIINTIAMIGSIVCGSIYLTLNTGEKGWLNGMLIGFLYFLILLILNKTFIKTFSFNTYSFSKLMISLVTGIIGGMIGINLK</sequence>
<dbReference type="RefSeq" id="WP_072744487.1">
    <property type="nucleotide sequence ID" value="NZ_FQXR01000008.1"/>
</dbReference>
<feature type="transmembrane region" description="Helical" evidence="1">
    <location>
        <begin position="102"/>
        <end position="124"/>
    </location>
</feature>
<protein>
    <submittedName>
        <fullName evidence="2">Putative membrane protein, TIGR04086 family</fullName>
    </submittedName>
</protein>
<keyword evidence="3" id="KW-1185">Reference proteome</keyword>
<evidence type="ECO:0000313" key="2">
    <source>
        <dbReference type="EMBL" id="SHI03323.1"/>
    </source>
</evidence>
<proteinExistence type="predicted"/>
<dbReference type="AlphaFoldDB" id="A0A1M5XVP2"/>
<evidence type="ECO:0000313" key="3">
    <source>
        <dbReference type="Proteomes" id="UP000184389"/>
    </source>
</evidence>
<dbReference type="Pfam" id="PF12670">
    <property type="entry name" value="DUF3792"/>
    <property type="match status" value="1"/>
</dbReference>
<keyword evidence="1" id="KW-0812">Transmembrane</keyword>
<dbReference type="InterPro" id="IPR023804">
    <property type="entry name" value="DUF3792_TM"/>
</dbReference>
<dbReference type="EMBL" id="FQXR01000008">
    <property type="protein sequence ID" value="SHI03323.1"/>
    <property type="molecule type" value="Genomic_DNA"/>
</dbReference>
<accession>A0A1M5XVP2</accession>
<feature type="transmembrane region" description="Helical" evidence="1">
    <location>
        <begin position="72"/>
        <end position="90"/>
    </location>
</feature>
<gene>
    <name evidence="2" type="ORF">SAMN02745180_01822</name>
</gene>
<dbReference type="Proteomes" id="UP000184389">
    <property type="component" value="Unassembled WGS sequence"/>
</dbReference>